<accession>A0A0R3X130</accession>
<feature type="domain" description="RRM" evidence="4">
    <location>
        <begin position="148"/>
        <end position="217"/>
    </location>
</feature>
<keyword evidence="6" id="KW-1185">Reference proteome</keyword>
<dbReference type="InterPro" id="IPR035979">
    <property type="entry name" value="RBD_domain_sf"/>
</dbReference>
<dbReference type="InterPro" id="IPR012677">
    <property type="entry name" value="Nucleotide-bd_a/b_plait_sf"/>
</dbReference>
<evidence type="ECO:0000256" key="1">
    <source>
        <dbReference type="PROSITE-ProRule" id="PRU00176"/>
    </source>
</evidence>
<evidence type="ECO:0000256" key="2">
    <source>
        <dbReference type="SAM" id="MobiDB-lite"/>
    </source>
</evidence>
<dbReference type="SMART" id="SM00360">
    <property type="entry name" value="RRM"/>
    <property type="match status" value="1"/>
</dbReference>
<feature type="region of interest" description="Disordered" evidence="2">
    <location>
        <begin position="98"/>
        <end position="140"/>
    </location>
</feature>
<evidence type="ECO:0000313" key="6">
    <source>
        <dbReference type="Proteomes" id="UP000274429"/>
    </source>
</evidence>
<feature type="compositionally biased region" description="Basic and acidic residues" evidence="2">
    <location>
        <begin position="115"/>
        <end position="124"/>
    </location>
</feature>
<keyword evidence="3" id="KW-0812">Transmembrane</keyword>
<dbReference type="WBParaSite" id="TTAC_0000687501-mRNA-1">
    <property type="protein sequence ID" value="TTAC_0000687501-mRNA-1"/>
    <property type="gene ID" value="TTAC_0000687501"/>
</dbReference>
<dbReference type="InterPro" id="IPR000504">
    <property type="entry name" value="RRM_dom"/>
</dbReference>
<name>A0A0R3X130_HYDTA</name>
<dbReference type="Gene3D" id="3.30.70.330">
    <property type="match status" value="1"/>
</dbReference>
<dbReference type="AlphaFoldDB" id="A0A0R3X130"/>
<dbReference type="CDD" id="cd00590">
    <property type="entry name" value="RRM_SF"/>
    <property type="match status" value="1"/>
</dbReference>
<evidence type="ECO:0000313" key="5">
    <source>
        <dbReference type="EMBL" id="VDM31137.1"/>
    </source>
</evidence>
<dbReference type="PROSITE" id="PS50102">
    <property type="entry name" value="RRM"/>
    <property type="match status" value="1"/>
</dbReference>
<organism evidence="7">
    <name type="scientific">Hydatigena taeniaeformis</name>
    <name type="common">Feline tapeworm</name>
    <name type="synonym">Taenia taeniaeformis</name>
    <dbReference type="NCBI Taxonomy" id="6205"/>
    <lineage>
        <taxon>Eukaryota</taxon>
        <taxon>Metazoa</taxon>
        <taxon>Spiralia</taxon>
        <taxon>Lophotrochozoa</taxon>
        <taxon>Platyhelminthes</taxon>
        <taxon>Cestoda</taxon>
        <taxon>Eucestoda</taxon>
        <taxon>Cyclophyllidea</taxon>
        <taxon>Taeniidae</taxon>
        <taxon>Hydatigera</taxon>
    </lineage>
</organism>
<dbReference type="EMBL" id="UYWX01020327">
    <property type="protein sequence ID" value="VDM31137.1"/>
    <property type="molecule type" value="Genomic_DNA"/>
</dbReference>
<reference evidence="5 6" key="2">
    <citation type="submission" date="2018-11" db="EMBL/GenBank/DDBJ databases">
        <authorList>
            <consortium name="Pathogen Informatics"/>
        </authorList>
    </citation>
    <scope>NUCLEOTIDE SEQUENCE [LARGE SCALE GENOMIC DNA]</scope>
</reference>
<feature type="region of interest" description="Disordered" evidence="2">
    <location>
        <begin position="391"/>
        <end position="410"/>
    </location>
</feature>
<feature type="compositionally biased region" description="Low complexity" evidence="2">
    <location>
        <begin position="99"/>
        <end position="114"/>
    </location>
</feature>
<protein>
    <submittedName>
        <fullName evidence="7">RRM domain-containing protein</fullName>
    </submittedName>
</protein>
<dbReference type="Proteomes" id="UP000274429">
    <property type="component" value="Unassembled WGS sequence"/>
</dbReference>
<evidence type="ECO:0000259" key="4">
    <source>
        <dbReference type="PROSITE" id="PS50102"/>
    </source>
</evidence>
<dbReference type="Pfam" id="PF00076">
    <property type="entry name" value="RRM_1"/>
    <property type="match status" value="1"/>
</dbReference>
<feature type="transmembrane region" description="Helical" evidence="3">
    <location>
        <begin position="419"/>
        <end position="438"/>
    </location>
</feature>
<keyword evidence="1" id="KW-0694">RNA-binding</keyword>
<dbReference type="OrthoDB" id="6254155at2759"/>
<keyword evidence="3" id="KW-1133">Transmembrane helix</keyword>
<proteinExistence type="predicted"/>
<sequence length="540" mass="61616">MSKIRDSSLHEEFQDDISTNICDDETFTSSSRTTEQAKEEAMKLLKSGAISFDTGNERHIFKRKLKESDSGDSEDIPELGKGRKLSLYDNFVAGDRINPIISSPNKQKSSSSHDGPSDSHHDSTTRNSLHRFGSSDFEGEVRKGMGGSTIYISFNNINEANVREILEPYGPILNIRIDEKKCYGFVTLKSHEIAEKALQLDRTRFNNNRLRVNYARRQHRIHDGKFENIIERSSLGSTPRGGENEVLVAMFCHLVVRWGCRFPHLLNTFRTFSTKSSPVCVDVYVSADRTKFYRSLGLFCLAQGSVWLALGQYLLLMRDKPVTWEVAKRDACEFTRLLVAKLQSWMPDAVDKVVFQSNKAPQMEENVVKAAEVADARVNGTKNKETKTYMESRADRMSRATTEEGDEASQKERAQAKQLVPYLCFIMGAFTLFVGGFVPRRVIRRVSLFQWKSAQDGADYPNNPMMRVNTYGWFGLFPRRGALFAARMNNIRATAEYREGNRFMNLIIVGRPFAFYLERLEAEFALPEYFELLNSKAFLK</sequence>
<keyword evidence="3" id="KW-0472">Membrane</keyword>
<evidence type="ECO:0000313" key="7">
    <source>
        <dbReference type="WBParaSite" id="TTAC_0000687501-mRNA-1"/>
    </source>
</evidence>
<dbReference type="SUPFAM" id="SSF54928">
    <property type="entry name" value="RNA-binding domain, RBD"/>
    <property type="match status" value="1"/>
</dbReference>
<evidence type="ECO:0000256" key="3">
    <source>
        <dbReference type="SAM" id="Phobius"/>
    </source>
</evidence>
<reference evidence="7" key="1">
    <citation type="submission" date="2017-02" db="UniProtKB">
        <authorList>
            <consortium name="WormBaseParasite"/>
        </authorList>
    </citation>
    <scope>IDENTIFICATION</scope>
</reference>
<gene>
    <name evidence="5" type="ORF">TTAC_LOCUS6860</name>
</gene>
<dbReference type="GO" id="GO:0003723">
    <property type="term" value="F:RNA binding"/>
    <property type="evidence" value="ECO:0007669"/>
    <property type="project" value="UniProtKB-UniRule"/>
</dbReference>